<dbReference type="Proteomes" id="UP000054560">
    <property type="component" value="Unassembled WGS sequence"/>
</dbReference>
<gene>
    <name evidence="1" type="ORF">SARC_05389</name>
</gene>
<proteinExistence type="predicted"/>
<name>A0A0L0FZS2_9EUKA</name>
<evidence type="ECO:0000313" key="2">
    <source>
        <dbReference type="Proteomes" id="UP000054560"/>
    </source>
</evidence>
<organism evidence="1 2">
    <name type="scientific">Sphaeroforma arctica JP610</name>
    <dbReference type="NCBI Taxonomy" id="667725"/>
    <lineage>
        <taxon>Eukaryota</taxon>
        <taxon>Ichthyosporea</taxon>
        <taxon>Ichthyophonida</taxon>
        <taxon>Sphaeroforma</taxon>
    </lineage>
</organism>
<dbReference type="GeneID" id="25905893"/>
<dbReference type="RefSeq" id="XP_014156227.1">
    <property type="nucleotide sequence ID" value="XM_014300752.1"/>
</dbReference>
<protein>
    <submittedName>
        <fullName evidence="1">Uncharacterized protein</fullName>
    </submittedName>
</protein>
<keyword evidence="2" id="KW-1185">Reference proteome</keyword>
<reference evidence="1 2" key="1">
    <citation type="submission" date="2011-02" db="EMBL/GenBank/DDBJ databases">
        <title>The Genome Sequence of Sphaeroforma arctica JP610.</title>
        <authorList>
            <consortium name="The Broad Institute Genome Sequencing Platform"/>
            <person name="Russ C."/>
            <person name="Cuomo C."/>
            <person name="Young S.K."/>
            <person name="Zeng Q."/>
            <person name="Gargeya S."/>
            <person name="Alvarado L."/>
            <person name="Berlin A."/>
            <person name="Chapman S.B."/>
            <person name="Chen Z."/>
            <person name="Freedman E."/>
            <person name="Gellesch M."/>
            <person name="Goldberg J."/>
            <person name="Griggs A."/>
            <person name="Gujja S."/>
            <person name="Heilman E."/>
            <person name="Heiman D."/>
            <person name="Howarth C."/>
            <person name="Mehta T."/>
            <person name="Neiman D."/>
            <person name="Pearson M."/>
            <person name="Roberts A."/>
            <person name="Saif S."/>
            <person name="Shea T."/>
            <person name="Shenoy N."/>
            <person name="Sisk P."/>
            <person name="Stolte C."/>
            <person name="Sykes S."/>
            <person name="White J."/>
            <person name="Yandava C."/>
            <person name="Burger G."/>
            <person name="Gray M.W."/>
            <person name="Holland P.W.H."/>
            <person name="King N."/>
            <person name="Lang F.B.F."/>
            <person name="Roger A.J."/>
            <person name="Ruiz-Trillo I."/>
            <person name="Haas B."/>
            <person name="Nusbaum C."/>
            <person name="Birren B."/>
        </authorList>
    </citation>
    <scope>NUCLEOTIDE SEQUENCE [LARGE SCALE GENOMIC DNA]</scope>
    <source>
        <strain evidence="1 2">JP610</strain>
    </source>
</reference>
<dbReference type="AlphaFoldDB" id="A0A0L0FZS2"/>
<accession>A0A0L0FZS2</accession>
<dbReference type="EMBL" id="KQ241937">
    <property type="protein sequence ID" value="KNC82325.1"/>
    <property type="molecule type" value="Genomic_DNA"/>
</dbReference>
<sequence length="173" mass="20134">MRGVSQIVIPSEVFTNDQRKLSTMDCGLHQPVENLQSDEVTELNKTVDDYTIQMEIAHDRHDAEDVVYYASLIAIKKILQAQRRRDHQHNQKYKEMIRQLKSNWEASSQKSEFINNHDLDTLTRTLNAFAVMLETNDAAPHQWISVLMQSFDPIGSSYFILRRHHDELGHCPD</sequence>
<evidence type="ECO:0000313" key="1">
    <source>
        <dbReference type="EMBL" id="KNC82325.1"/>
    </source>
</evidence>